<evidence type="ECO:0000256" key="1">
    <source>
        <dbReference type="ARBA" id="ARBA00022801"/>
    </source>
</evidence>
<evidence type="ECO:0000313" key="4">
    <source>
        <dbReference type="EMBL" id="MBB3131593.1"/>
    </source>
</evidence>
<reference evidence="4 5" key="1">
    <citation type="submission" date="2020-08" db="EMBL/GenBank/DDBJ databases">
        <title>Genomic Encyclopedia of Type Strains, Phase III (KMG-III): the genomes of soil and plant-associated and newly described type strains.</title>
        <authorList>
            <person name="Whitman W."/>
        </authorList>
    </citation>
    <scope>NUCLEOTIDE SEQUENCE [LARGE SCALE GENOMIC DNA]</scope>
    <source>
        <strain evidence="4 5">CECT 5831</strain>
    </source>
</reference>
<dbReference type="PANTHER" id="PTHR10272">
    <property type="entry name" value="PLATELET-ACTIVATING FACTOR ACETYLHYDROLASE"/>
    <property type="match status" value="1"/>
</dbReference>
<dbReference type="EMBL" id="JACHXJ010000007">
    <property type="protein sequence ID" value="MBB3131593.1"/>
    <property type="molecule type" value="Genomic_DNA"/>
</dbReference>
<keyword evidence="1" id="KW-0378">Hydrolase</keyword>
<proteinExistence type="predicted"/>
<dbReference type="GO" id="GO:0016042">
    <property type="term" value="P:lipid catabolic process"/>
    <property type="evidence" value="ECO:0007669"/>
    <property type="project" value="UniProtKB-KW"/>
</dbReference>
<dbReference type="GO" id="GO:0003847">
    <property type="term" value="F:1-alkyl-2-acetylglycerophosphocholine esterase activity"/>
    <property type="evidence" value="ECO:0007669"/>
    <property type="project" value="TreeGrafter"/>
</dbReference>
<keyword evidence="3" id="KW-0443">Lipid metabolism</keyword>
<organism evidence="4 5">
    <name type="scientific">Paenibacillus rhizosphaerae</name>
    <dbReference type="NCBI Taxonomy" id="297318"/>
    <lineage>
        <taxon>Bacteria</taxon>
        <taxon>Bacillati</taxon>
        <taxon>Bacillota</taxon>
        <taxon>Bacilli</taxon>
        <taxon>Bacillales</taxon>
        <taxon>Paenibacillaceae</taxon>
        <taxon>Paenibacillus</taxon>
    </lineage>
</organism>
<accession>A0A839TYM1</accession>
<evidence type="ECO:0000313" key="5">
    <source>
        <dbReference type="Proteomes" id="UP000517523"/>
    </source>
</evidence>
<dbReference type="RefSeq" id="WP_183586696.1">
    <property type="nucleotide sequence ID" value="NZ_JACHXJ010000007.1"/>
</dbReference>
<dbReference type="SUPFAM" id="SSF53474">
    <property type="entry name" value="alpha/beta-Hydrolases"/>
    <property type="match status" value="2"/>
</dbReference>
<dbReference type="AlphaFoldDB" id="A0A839TYM1"/>
<evidence type="ECO:0000256" key="2">
    <source>
        <dbReference type="ARBA" id="ARBA00022963"/>
    </source>
</evidence>
<dbReference type="Proteomes" id="UP000517523">
    <property type="component" value="Unassembled WGS sequence"/>
</dbReference>
<dbReference type="InterPro" id="IPR029058">
    <property type="entry name" value="AB_hydrolase_fold"/>
</dbReference>
<protein>
    <submittedName>
        <fullName evidence="4">Uncharacterized protein</fullName>
    </submittedName>
</protein>
<comment type="caution">
    <text evidence="4">The sequence shown here is derived from an EMBL/GenBank/DDBJ whole genome shotgun (WGS) entry which is preliminary data.</text>
</comment>
<gene>
    <name evidence="4" type="ORF">FHS19_006316</name>
</gene>
<name>A0A839TYM1_9BACL</name>
<dbReference type="Pfam" id="PF03403">
    <property type="entry name" value="PAF-AH_p_II"/>
    <property type="match status" value="1"/>
</dbReference>
<evidence type="ECO:0000256" key="3">
    <source>
        <dbReference type="ARBA" id="ARBA00023098"/>
    </source>
</evidence>
<dbReference type="PANTHER" id="PTHR10272:SF0">
    <property type="entry name" value="PLATELET-ACTIVATING FACTOR ACETYLHYDROLASE"/>
    <property type="match status" value="1"/>
</dbReference>
<sequence>MQTLPETDSLRLMNTVMSTRVQDIQFVLDELAALKAGGNPDADKRRLPEHLDQVLDLSKVGVFGHSAGGFTAAELMYSDKRILAGVNMEGDLLLGNGLSPVAKGGLNRPFMFLGSSVNGEPWTHETSPSWKSFWVHSKGAKLDLNAPAARHFSFTYYQFILPMLQNKMDLPVQVVDEMDGTVDPARMISAERAYLASFFDQHLRGIPQRLLQLPESPYSVFHLVHGKGEEEVREAHK</sequence>
<keyword evidence="2" id="KW-0442">Lipid degradation</keyword>
<dbReference type="Gene3D" id="3.40.50.1820">
    <property type="entry name" value="alpha/beta hydrolase"/>
    <property type="match status" value="1"/>
</dbReference>